<keyword evidence="3" id="KW-0805">Transcription regulation</keyword>
<keyword evidence="4" id="KW-0804">Transcription</keyword>
<reference evidence="6 7" key="1">
    <citation type="submission" date="2019-04" db="EMBL/GenBank/DDBJ databases">
        <title>Taxonomy of novel Haliea sp. from mangrove soil of West Coast of India.</title>
        <authorList>
            <person name="Verma A."/>
            <person name="Kumar P."/>
            <person name="Krishnamurthi S."/>
        </authorList>
    </citation>
    <scope>NUCLEOTIDE SEQUENCE [LARGE SCALE GENOMIC DNA]</scope>
    <source>
        <strain evidence="6 7">SAOS-164</strain>
    </source>
</reference>
<dbReference type="EMBL" id="SRLE01000006">
    <property type="protein sequence ID" value="TGD74039.1"/>
    <property type="molecule type" value="Genomic_DNA"/>
</dbReference>
<evidence type="ECO:0000256" key="1">
    <source>
        <dbReference type="ARBA" id="ARBA00022741"/>
    </source>
</evidence>
<dbReference type="SMART" id="SM00382">
    <property type="entry name" value="AAA"/>
    <property type="match status" value="1"/>
</dbReference>
<accession>A0A4Z0M3D4</accession>
<dbReference type="PANTHER" id="PTHR32071">
    <property type="entry name" value="TRANSCRIPTIONAL REGULATORY PROTEIN"/>
    <property type="match status" value="1"/>
</dbReference>
<comment type="caution">
    <text evidence="6">The sequence shown here is derived from an EMBL/GenBank/DDBJ whole genome shotgun (WGS) entry which is preliminary data.</text>
</comment>
<dbReference type="PROSITE" id="PS00688">
    <property type="entry name" value="SIGMA54_INTERACT_3"/>
    <property type="match status" value="1"/>
</dbReference>
<dbReference type="CDD" id="cd00009">
    <property type="entry name" value="AAA"/>
    <property type="match status" value="1"/>
</dbReference>
<dbReference type="InterPro" id="IPR003593">
    <property type="entry name" value="AAA+_ATPase"/>
</dbReference>
<dbReference type="InterPro" id="IPR025944">
    <property type="entry name" value="Sigma_54_int_dom_CS"/>
</dbReference>
<protein>
    <submittedName>
        <fullName evidence="6">Sigma-54-dependent Fis family transcriptional regulator</fullName>
    </submittedName>
</protein>
<evidence type="ECO:0000256" key="4">
    <source>
        <dbReference type="ARBA" id="ARBA00023163"/>
    </source>
</evidence>
<dbReference type="FunFam" id="3.40.50.300:FF:000006">
    <property type="entry name" value="DNA-binding transcriptional regulator NtrC"/>
    <property type="match status" value="1"/>
</dbReference>
<feature type="domain" description="Sigma-54 factor interaction" evidence="5">
    <location>
        <begin position="154"/>
        <end position="391"/>
    </location>
</feature>
<dbReference type="Pfam" id="PF25601">
    <property type="entry name" value="AAA_lid_14"/>
    <property type="match status" value="1"/>
</dbReference>
<evidence type="ECO:0000313" key="6">
    <source>
        <dbReference type="EMBL" id="TGD74039.1"/>
    </source>
</evidence>
<dbReference type="InterPro" id="IPR027417">
    <property type="entry name" value="P-loop_NTPase"/>
</dbReference>
<evidence type="ECO:0000256" key="2">
    <source>
        <dbReference type="ARBA" id="ARBA00022840"/>
    </source>
</evidence>
<dbReference type="InterPro" id="IPR058031">
    <property type="entry name" value="AAA_lid_NorR"/>
</dbReference>
<name>A0A4Z0M3D4_9GAMM</name>
<dbReference type="GO" id="GO:0006355">
    <property type="term" value="P:regulation of DNA-templated transcription"/>
    <property type="evidence" value="ECO:0007669"/>
    <property type="project" value="InterPro"/>
</dbReference>
<gene>
    <name evidence="6" type="ORF">E4634_07830</name>
</gene>
<evidence type="ECO:0000313" key="7">
    <source>
        <dbReference type="Proteomes" id="UP000298050"/>
    </source>
</evidence>
<keyword evidence="2" id="KW-0067">ATP-binding</keyword>
<dbReference type="OrthoDB" id="9804019at2"/>
<dbReference type="PANTHER" id="PTHR32071:SF81">
    <property type="entry name" value="PROPIONATE CATABOLISM OPERON REGULATORY PROTEIN"/>
    <property type="match status" value="1"/>
</dbReference>
<dbReference type="GO" id="GO:0005524">
    <property type="term" value="F:ATP binding"/>
    <property type="evidence" value="ECO:0007669"/>
    <property type="project" value="UniProtKB-KW"/>
</dbReference>
<proteinExistence type="predicted"/>
<dbReference type="Proteomes" id="UP000298050">
    <property type="component" value="Unassembled WGS sequence"/>
</dbReference>
<evidence type="ECO:0000259" key="5">
    <source>
        <dbReference type="PROSITE" id="PS50045"/>
    </source>
</evidence>
<dbReference type="SUPFAM" id="SSF52540">
    <property type="entry name" value="P-loop containing nucleoside triphosphate hydrolases"/>
    <property type="match status" value="1"/>
</dbReference>
<dbReference type="Gene3D" id="1.10.8.60">
    <property type="match status" value="1"/>
</dbReference>
<dbReference type="PROSITE" id="PS50045">
    <property type="entry name" value="SIGMA54_INTERACT_4"/>
    <property type="match status" value="1"/>
</dbReference>
<evidence type="ECO:0000256" key="3">
    <source>
        <dbReference type="ARBA" id="ARBA00023015"/>
    </source>
</evidence>
<dbReference type="PROSITE" id="PS00675">
    <property type="entry name" value="SIGMA54_INTERACT_1"/>
    <property type="match status" value="1"/>
</dbReference>
<dbReference type="Gene3D" id="3.40.50.300">
    <property type="entry name" value="P-loop containing nucleotide triphosphate hydrolases"/>
    <property type="match status" value="1"/>
</dbReference>
<dbReference type="Pfam" id="PF00158">
    <property type="entry name" value="Sigma54_activat"/>
    <property type="match status" value="1"/>
</dbReference>
<sequence length="525" mass="56881">MPDTSCDKTLPSLGELESARLSRPRYQLTIVFHPDLARIGERAALSFAAAQAEVVGRSSPVFSRPGESTVTCALDDPYISRCAFVIEQAQGGLRLQRESVASRCRVAGRDLVDALYLDGEELAAGVPLLLAHSIVLMLRCVTGEQPGACADCGMIGGSEALYHLREQVLRAASSDADVLLLGETGTGKELVAGAIHHHSRRAARPMISVNMAAVPAALAAASLFGASRGAYTGAARSQPGYFQQAEGGCLFLDEVGDTPEEVQPLLLRALQEREVQVVGGELRRIDVRVISATDVQLDDPDKLFRAALRHRLGALELQLPALRDHPEDIGELLLHFLRAALVKEASQLQLPNLDAAAIEVARWADLFYAFARYPWPGNVRQLGHFAARVVLAGGSQPVIPEELRSALRAHSASAQSEPPAQESGVAEVAKSRRRLVDIAEAEFREVMQDCEFEIATVAQALGVSRQSVYRRIQVSPDFRLAGDVPEVELQRSLRRCDGDLREVARDLRISHSALRARLRNTGPTA</sequence>
<keyword evidence="1" id="KW-0547">Nucleotide-binding</keyword>
<organism evidence="6 7">
    <name type="scientific">Mangrovimicrobium sediminis</name>
    <dbReference type="NCBI Taxonomy" id="2562682"/>
    <lineage>
        <taxon>Bacteria</taxon>
        <taxon>Pseudomonadati</taxon>
        <taxon>Pseudomonadota</taxon>
        <taxon>Gammaproteobacteria</taxon>
        <taxon>Cellvibrionales</taxon>
        <taxon>Halieaceae</taxon>
        <taxon>Mangrovimicrobium</taxon>
    </lineage>
</organism>
<dbReference type="RefSeq" id="WP_135442511.1">
    <property type="nucleotide sequence ID" value="NZ_SRLE01000006.1"/>
</dbReference>
<keyword evidence="7" id="KW-1185">Reference proteome</keyword>
<dbReference type="InterPro" id="IPR025662">
    <property type="entry name" value="Sigma_54_int_dom_ATP-bd_1"/>
</dbReference>
<dbReference type="AlphaFoldDB" id="A0A4Z0M3D4"/>
<dbReference type="InterPro" id="IPR002078">
    <property type="entry name" value="Sigma_54_int"/>
</dbReference>